<dbReference type="OrthoDB" id="76247at2157"/>
<dbReference type="RefSeq" id="WP_217630105.1">
    <property type="nucleotide sequence ID" value="NZ_FNBK01000003.1"/>
</dbReference>
<dbReference type="STRING" id="660518.SAMN05216218_1039"/>
<accession>A0A1G7HG04</accession>
<evidence type="ECO:0008006" key="3">
    <source>
        <dbReference type="Google" id="ProtNLM"/>
    </source>
</evidence>
<reference evidence="2" key="1">
    <citation type="submission" date="2016-10" db="EMBL/GenBank/DDBJ databases">
        <authorList>
            <person name="Varghese N."/>
            <person name="Submissions S."/>
        </authorList>
    </citation>
    <scope>NUCLEOTIDE SEQUENCE [LARGE SCALE GENOMIC DNA]</scope>
    <source>
        <strain evidence="2">IBRC-M 10760</strain>
    </source>
</reference>
<dbReference type="Proteomes" id="UP000199076">
    <property type="component" value="Unassembled WGS sequence"/>
</dbReference>
<evidence type="ECO:0000313" key="1">
    <source>
        <dbReference type="EMBL" id="SDE99400.1"/>
    </source>
</evidence>
<evidence type="ECO:0000313" key="2">
    <source>
        <dbReference type="Proteomes" id="UP000199076"/>
    </source>
</evidence>
<dbReference type="AlphaFoldDB" id="A0A1G7HG04"/>
<gene>
    <name evidence="1" type="ORF">SAMN05216218_1039</name>
</gene>
<dbReference type="EMBL" id="FNBK01000003">
    <property type="protein sequence ID" value="SDE99400.1"/>
    <property type="molecule type" value="Genomic_DNA"/>
</dbReference>
<sequence>MANSDIVERHERFLELESEHDVFDVRVDEIPVWERVRFDVHQEVLFPTRDDGSGTGGSLLDKLAPLKLWAKNVFVRNPFTAGDHDVVFLGHSRRKRLEDGYWWDIYFDPIHEGTDVDTLHLEPPFKSIHRTPARTEGLRYTDLIEFTGSIQRSLGLADVPLPSDSERRLEALERSIDRAFDVESRIRQRSRRQLAIRRSLKWLYRALLKRLDPEMVVLVTSYWRETFVEACRERGVTVVELQHGVIHKYHAGYAYPGDRTKAAFPDYLLTFGEFWNDAVEFPLPAERVIDVGYPYLEMRRDEFDHLEPKAQVLFVSQQTIGEPLSKIAVRVDEQVDREVVYKLHPSTVDDWRSRYPWLADSGVTVVAGETPSLYELFATSAAQIGVGSTALYEGLNFGLPTYLVDLPGVEYVRPLVTEGYATVVDSADELADALVTGAQSSVESDRFFADGAVENIETELRRICEEQR</sequence>
<organism evidence="1 2">
    <name type="scientific">Halorientalis regularis</name>
    <dbReference type="NCBI Taxonomy" id="660518"/>
    <lineage>
        <taxon>Archaea</taxon>
        <taxon>Methanobacteriati</taxon>
        <taxon>Methanobacteriota</taxon>
        <taxon>Stenosarchaea group</taxon>
        <taxon>Halobacteria</taxon>
        <taxon>Halobacteriales</taxon>
        <taxon>Haloarculaceae</taxon>
        <taxon>Halorientalis</taxon>
    </lineage>
</organism>
<proteinExistence type="predicted"/>
<dbReference type="SUPFAM" id="SSF53756">
    <property type="entry name" value="UDP-Glycosyltransferase/glycogen phosphorylase"/>
    <property type="match status" value="1"/>
</dbReference>
<name>A0A1G7HG04_9EURY</name>
<protein>
    <recommendedName>
        <fullName evidence="3">Capsule polysaccharide biosynthesis protein</fullName>
    </recommendedName>
</protein>
<keyword evidence="2" id="KW-1185">Reference proteome</keyword>